<organism evidence="4 5">
    <name type="scientific">Euzebya pacifica</name>
    <dbReference type="NCBI Taxonomy" id="1608957"/>
    <lineage>
        <taxon>Bacteria</taxon>
        <taxon>Bacillati</taxon>
        <taxon>Actinomycetota</taxon>
        <taxon>Nitriliruptoria</taxon>
        <taxon>Euzebyales</taxon>
    </lineage>
</organism>
<dbReference type="NCBIfam" id="NF004845">
    <property type="entry name" value="PRK06196.1"/>
    <property type="match status" value="1"/>
</dbReference>
<dbReference type="GO" id="GO:0016491">
    <property type="term" value="F:oxidoreductase activity"/>
    <property type="evidence" value="ECO:0007669"/>
    <property type="project" value="UniProtKB-KW"/>
</dbReference>
<dbReference type="OrthoDB" id="4577644at2"/>
<dbReference type="PRINTS" id="PR00081">
    <property type="entry name" value="GDHRDH"/>
</dbReference>
<protein>
    <recommendedName>
        <fullName evidence="3">Probable oxidoreductase</fullName>
    </recommendedName>
</protein>
<dbReference type="SUPFAM" id="SSF51735">
    <property type="entry name" value="NAD(P)-binding Rossmann-fold domains"/>
    <property type="match status" value="1"/>
</dbReference>
<evidence type="ECO:0000256" key="1">
    <source>
        <dbReference type="ARBA" id="ARBA00006484"/>
    </source>
</evidence>
<comment type="similarity">
    <text evidence="1">Belongs to the short-chain dehydrogenases/reductases (SDR) family.</text>
</comment>
<reference evidence="4 5" key="1">
    <citation type="submission" date="2018-09" db="EMBL/GenBank/DDBJ databases">
        <title>Complete genome sequence of Euzebya sp. DY32-46 isolated from seawater of Pacific Ocean.</title>
        <authorList>
            <person name="Xu L."/>
            <person name="Wu Y.-H."/>
            <person name="Xu X.-W."/>
        </authorList>
    </citation>
    <scope>NUCLEOTIDE SEQUENCE [LARGE SCALE GENOMIC DNA]</scope>
    <source>
        <strain evidence="4 5">DY32-46</strain>
    </source>
</reference>
<dbReference type="PANTHER" id="PTHR24320">
    <property type="entry name" value="RETINOL DEHYDROGENASE"/>
    <property type="match status" value="1"/>
</dbReference>
<dbReference type="Pfam" id="PF00106">
    <property type="entry name" value="adh_short"/>
    <property type="match status" value="1"/>
</dbReference>
<sequence length="323" mass="34050">MGPLDQHPIGSGFRAKSTAAEVIDGIDLSGRMAVVTGGYSGIGLETVRALVTAGAHVTVPARRPDVARDALAAFGDAVDVAPMDLADLASVRRFASDWSSSARPLHLLVNNAGIMACPEGRVGPGWEMQMGVNHLGHMALYLGLEPALVDAAGARVVALSSIGHRIGGIQWDDPHFTSTPYDKWQAYGQAKTANALFAMGVDARGEDRGIRAFSVHPGGIFTPLQRHLPEEEMVALGWKNPDGTVPEAVQQAFKTPEQGAATTVWAATSAQLDGLGGLYCEDVDVAPLAGAVSPGHQHVRPWACDPEAAERLWTVSQEWLADA</sequence>
<evidence type="ECO:0000256" key="3">
    <source>
        <dbReference type="ARBA" id="ARBA00071493"/>
    </source>
</evidence>
<dbReference type="Gene3D" id="3.40.50.720">
    <property type="entry name" value="NAD(P)-binding Rossmann-like Domain"/>
    <property type="match status" value="1"/>
</dbReference>
<keyword evidence="2" id="KW-0560">Oxidoreductase</keyword>
<dbReference type="Proteomes" id="UP000264006">
    <property type="component" value="Chromosome"/>
</dbReference>
<keyword evidence="5" id="KW-1185">Reference proteome</keyword>
<evidence type="ECO:0000313" key="5">
    <source>
        <dbReference type="Proteomes" id="UP000264006"/>
    </source>
</evidence>
<accession>A0A346XZU6</accession>
<dbReference type="InterPro" id="IPR036291">
    <property type="entry name" value="NAD(P)-bd_dom_sf"/>
</dbReference>
<name>A0A346XZU6_9ACTN</name>
<dbReference type="FunFam" id="3.40.50.720:FF:000594">
    <property type="entry name" value="Short-chain oxidoreductase"/>
    <property type="match status" value="1"/>
</dbReference>
<dbReference type="KEGG" id="euz:DVS28_a3066"/>
<proteinExistence type="inferred from homology"/>
<gene>
    <name evidence="4" type="ORF">DVS28_a3066</name>
</gene>
<dbReference type="InterPro" id="IPR002347">
    <property type="entry name" value="SDR_fam"/>
</dbReference>
<dbReference type="AlphaFoldDB" id="A0A346XZU6"/>
<evidence type="ECO:0000313" key="4">
    <source>
        <dbReference type="EMBL" id="AXV07743.1"/>
    </source>
</evidence>
<evidence type="ECO:0000256" key="2">
    <source>
        <dbReference type="ARBA" id="ARBA00023002"/>
    </source>
</evidence>
<dbReference type="EMBL" id="CP031165">
    <property type="protein sequence ID" value="AXV07743.1"/>
    <property type="molecule type" value="Genomic_DNA"/>
</dbReference>
<dbReference type="PANTHER" id="PTHR24320:SF148">
    <property type="entry name" value="NAD(P)-BINDING ROSSMANN-FOLD SUPERFAMILY PROTEIN"/>
    <property type="match status" value="1"/>
</dbReference>
<dbReference type="RefSeq" id="WP_114592191.1">
    <property type="nucleotide sequence ID" value="NZ_CP031165.1"/>
</dbReference>